<dbReference type="CDD" id="cd01948">
    <property type="entry name" value="EAL"/>
    <property type="match status" value="1"/>
</dbReference>
<name>A0A3N0VL81_9GAMM</name>
<dbReference type="PANTHER" id="PTHR33121">
    <property type="entry name" value="CYCLIC DI-GMP PHOSPHODIESTERASE PDEF"/>
    <property type="match status" value="1"/>
</dbReference>
<dbReference type="GO" id="GO:0071111">
    <property type="term" value="F:cyclic-guanylate-specific phosphodiesterase activity"/>
    <property type="evidence" value="ECO:0007669"/>
    <property type="project" value="InterPro"/>
</dbReference>
<reference evidence="5 6" key="1">
    <citation type="submission" date="2018-10" db="EMBL/GenBank/DDBJ databases">
        <authorList>
            <person name="Chen W.-M."/>
        </authorList>
    </citation>
    <scope>NUCLEOTIDE SEQUENCE [LARGE SCALE GENOMIC DNA]</scope>
    <source>
        <strain evidence="5 6">THS-13</strain>
    </source>
</reference>
<dbReference type="PANTHER" id="PTHR33121:SF79">
    <property type="entry name" value="CYCLIC DI-GMP PHOSPHODIESTERASE PDED-RELATED"/>
    <property type="match status" value="1"/>
</dbReference>
<keyword evidence="6" id="KW-1185">Reference proteome</keyword>
<feature type="domain" description="EAL" evidence="2">
    <location>
        <begin position="444"/>
        <end position="696"/>
    </location>
</feature>
<dbReference type="InterPro" id="IPR029787">
    <property type="entry name" value="Nucleotide_cyclase"/>
</dbReference>
<evidence type="ECO:0000259" key="4">
    <source>
        <dbReference type="PROSITE" id="PS50887"/>
    </source>
</evidence>
<comment type="caution">
    <text evidence="5">The sequence shown here is derived from an EMBL/GenBank/DDBJ whole genome shotgun (WGS) entry which is preliminary data.</text>
</comment>
<dbReference type="AlphaFoldDB" id="A0A3N0VL81"/>
<evidence type="ECO:0000313" key="5">
    <source>
        <dbReference type="EMBL" id="ROH93490.1"/>
    </source>
</evidence>
<sequence length="721" mass="78573">MNQIPRGLRLAGSGRGTGVRLRLRLLLAGLATLLACALYLGWAGVTDSRADRALSARVEHTLDGLESILEAQSALTKLRRILFVSADLGAAQGQAGAELGPAALSALGEYQSVVSALEPLDASVHQLLQRTGEELVATALRAATPENGDVLSARRRLVVDFPRISGPAELALSQLATGFQRDFNAAQTQARTQESRAETISVLAMVVLGAVIFGLAYLVSGSILAPLNRIHASLLRLNAGERLEASPVAGNDEFGQIGQALHELSRFTGHLQEVAFVDGLTRLPNRPRFETDLQDWISRQRSFALVFADLDQFRTINDGYGHRFGDSVLCSAAERLRTLTNQGQVYRYSGDLFVMLLPYAGEDYRSQITSQVELLRQGMAELGLVQDRRLPFCASFGVAVYPDDGSAPETLVCAADAAMFHAKRQGRNTVQFARHNYALQARQRLDLADEMRVALREGQITPYFQPIIDLGVGEVVCAEALARWRHPVRGFVPPDEFIGIAEDSGQLDALTDQLLRSACAAAAQWHAAGLNRRLAFNLSARQVRPGVVEMISGVLRETGLPAQRLEVEITESAFIERPELAERLLRELRGLGVGVALDDFGTGYSSLSYLLRFPIDKIKVDKSFVSQLEGQRQAAKIVAATIALASSLEITLVAEGVERLGQMLTLYELGCRQQQGWLFAKAMPAAEFEQWVRSAPLRLDGVVRKQMDASNEPLGEAGRRA</sequence>
<dbReference type="PROSITE" id="PS50883">
    <property type="entry name" value="EAL"/>
    <property type="match status" value="1"/>
</dbReference>
<evidence type="ECO:0000313" key="6">
    <source>
        <dbReference type="Proteomes" id="UP000282106"/>
    </source>
</evidence>
<feature type="transmembrane region" description="Helical" evidence="1">
    <location>
        <begin position="21"/>
        <end position="42"/>
    </location>
</feature>
<keyword evidence="1" id="KW-0472">Membrane</keyword>
<feature type="domain" description="GGDEF" evidence="4">
    <location>
        <begin position="301"/>
        <end position="435"/>
    </location>
</feature>
<feature type="domain" description="HAMP" evidence="3">
    <location>
        <begin position="221"/>
        <end position="273"/>
    </location>
</feature>
<evidence type="ECO:0000256" key="1">
    <source>
        <dbReference type="SAM" id="Phobius"/>
    </source>
</evidence>
<protein>
    <submittedName>
        <fullName evidence="5">Sensor domain-containing phosphodiesterase</fullName>
    </submittedName>
</protein>
<evidence type="ECO:0000259" key="2">
    <source>
        <dbReference type="PROSITE" id="PS50883"/>
    </source>
</evidence>
<dbReference type="PROSITE" id="PS50885">
    <property type="entry name" value="HAMP"/>
    <property type="match status" value="1"/>
</dbReference>
<dbReference type="Pfam" id="PF00563">
    <property type="entry name" value="EAL"/>
    <property type="match status" value="1"/>
</dbReference>
<dbReference type="CDD" id="cd01949">
    <property type="entry name" value="GGDEF"/>
    <property type="match status" value="1"/>
</dbReference>
<dbReference type="InterPro" id="IPR001633">
    <property type="entry name" value="EAL_dom"/>
</dbReference>
<dbReference type="InterPro" id="IPR050706">
    <property type="entry name" value="Cyclic-di-GMP_PDE-like"/>
</dbReference>
<dbReference type="Gene3D" id="3.20.20.450">
    <property type="entry name" value="EAL domain"/>
    <property type="match status" value="1"/>
</dbReference>
<gene>
    <name evidence="5" type="ORF">ED208_02940</name>
</gene>
<dbReference type="Pfam" id="PF00990">
    <property type="entry name" value="GGDEF"/>
    <property type="match status" value="1"/>
</dbReference>
<dbReference type="SUPFAM" id="SSF55073">
    <property type="entry name" value="Nucleotide cyclase"/>
    <property type="match status" value="1"/>
</dbReference>
<dbReference type="InParanoid" id="A0A3N0VL81"/>
<dbReference type="InterPro" id="IPR035919">
    <property type="entry name" value="EAL_sf"/>
</dbReference>
<dbReference type="RefSeq" id="WP_123210345.1">
    <property type="nucleotide sequence ID" value="NZ_RJVO01000001.1"/>
</dbReference>
<dbReference type="SMART" id="SM00052">
    <property type="entry name" value="EAL"/>
    <property type="match status" value="1"/>
</dbReference>
<keyword evidence="1" id="KW-1133">Transmembrane helix</keyword>
<dbReference type="Proteomes" id="UP000282106">
    <property type="component" value="Unassembled WGS sequence"/>
</dbReference>
<evidence type="ECO:0000259" key="3">
    <source>
        <dbReference type="PROSITE" id="PS50885"/>
    </source>
</evidence>
<accession>A0A3N0VL81</accession>
<dbReference type="Gene3D" id="3.30.70.270">
    <property type="match status" value="1"/>
</dbReference>
<dbReference type="InterPro" id="IPR000160">
    <property type="entry name" value="GGDEF_dom"/>
</dbReference>
<dbReference type="SUPFAM" id="SSF141868">
    <property type="entry name" value="EAL domain-like"/>
    <property type="match status" value="1"/>
</dbReference>
<keyword evidence="1" id="KW-0812">Transmembrane</keyword>
<dbReference type="GO" id="GO:0016020">
    <property type="term" value="C:membrane"/>
    <property type="evidence" value="ECO:0007669"/>
    <property type="project" value="InterPro"/>
</dbReference>
<dbReference type="NCBIfam" id="TIGR00254">
    <property type="entry name" value="GGDEF"/>
    <property type="match status" value="1"/>
</dbReference>
<dbReference type="Gene3D" id="6.10.340.10">
    <property type="match status" value="1"/>
</dbReference>
<organism evidence="5 6">
    <name type="scientific">Stagnimonas aquatica</name>
    <dbReference type="NCBI Taxonomy" id="2689987"/>
    <lineage>
        <taxon>Bacteria</taxon>
        <taxon>Pseudomonadati</taxon>
        <taxon>Pseudomonadota</taxon>
        <taxon>Gammaproteobacteria</taxon>
        <taxon>Nevskiales</taxon>
        <taxon>Nevskiaceae</taxon>
        <taxon>Stagnimonas</taxon>
    </lineage>
</organism>
<dbReference type="InterPro" id="IPR003660">
    <property type="entry name" value="HAMP_dom"/>
</dbReference>
<dbReference type="GO" id="GO:0007165">
    <property type="term" value="P:signal transduction"/>
    <property type="evidence" value="ECO:0007669"/>
    <property type="project" value="InterPro"/>
</dbReference>
<dbReference type="SMART" id="SM00267">
    <property type="entry name" value="GGDEF"/>
    <property type="match status" value="1"/>
</dbReference>
<feature type="transmembrane region" description="Helical" evidence="1">
    <location>
        <begin position="202"/>
        <end position="227"/>
    </location>
</feature>
<dbReference type="PROSITE" id="PS50887">
    <property type="entry name" value="GGDEF"/>
    <property type="match status" value="1"/>
</dbReference>
<dbReference type="InterPro" id="IPR043128">
    <property type="entry name" value="Rev_trsase/Diguanyl_cyclase"/>
</dbReference>
<dbReference type="EMBL" id="RJVO01000001">
    <property type="protein sequence ID" value="ROH93490.1"/>
    <property type="molecule type" value="Genomic_DNA"/>
</dbReference>
<dbReference type="Pfam" id="PF00672">
    <property type="entry name" value="HAMP"/>
    <property type="match status" value="1"/>
</dbReference>
<proteinExistence type="predicted"/>